<dbReference type="EMBL" id="JAEAOA010000827">
    <property type="protein sequence ID" value="KAK3577985.1"/>
    <property type="molecule type" value="Genomic_DNA"/>
</dbReference>
<dbReference type="PANTHER" id="PTHR33361">
    <property type="entry name" value="GLR0591 PROTEIN"/>
    <property type="match status" value="1"/>
</dbReference>
<dbReference type="Pfam" id="PF05960">
    <property type="entry name" value="DUF885"/>
    <property type="match status" value="1"/>
</dbReference>
<proteinExistence type="predicted"/>
<reference evidence="1" key="1">
    <citation type="journal article" date="2021" name="Genome Biol. Evol.">
        <title>A High-Quality Reference Genome for a Parasitic Bivalve with Doubly Uniparental Inheritance (Bivalvia: Unionida).</title>
        <authorList>
            <person name="Smith C.H."/>
        </authorList>
    </citation>
    <scope>NUCLEOTIDE SEQUENCE</scope>
    <source>
        <strain evidence="1">CHS0354</strain>
    </source>
</reference>
<dbReference type="Proteomes" id="UP001195483">
    <property type="component" value="Unassembled WGS sequence"/>
</dbReference>
<name>A0AAE0RR47_9BIVA</name>
<reference evidence="1" key="2">
    <citation type="journal article" date="2021" name="Genome Biol. Evol.">
        <title>Developing a high-quality reference genome for a parasitic bivalve with doubly uniparental inheritance (Bivalvia: Unionida).</title>
        <authorList>
            <person name="Smith C.H."/>
        </authorList>
    </citation>
    <scope>NUCLEOTIDE SEQUENCE</scope>
    <source>
        <strain evidence="1">CHS0354</strain>
        <tissue evidence="1">Mantle</tissue>
    </source>
</reference>
<keyword evidence="2" id="KW-1185">Reference proteome</keyword>
<evidence type="ECO:0000313" key="2">
    <source>
        <dbReference type="Proteomes" id="UP001195483"/>
    </source>
</evidence>
<accession>A0AAE0RR47</accession>
<protein>
    <recommendedName>
        <fullName evidence="3">DUF885 domain-containing protein</fullName>
    </recommendedName>
</protein>
<gene>
    <name evidence="1" type="ORF">CHS0354_013647</name>
</gene>
<organism evidence="1 2">
    <name type="scientific">Potamilus streckersoni</name>
    <dbReference type="NCBI Taxonomy" id="2493646"/>
    <lineage>
        <taxon>Eukaryota</taxon>
        <taxon>Metazoa</taxon>
        <taxon>Spiralia</taxon>
        <taxon>Lophotrochozoa</taxon>
        <taxon>Mollusca</taxon>
        <taxon>Bivalvia</taxon>
        <taxon>Autobranchia</taxon>
        <taxon>Heteroconchia</taxon>
        <taxon>Palaeoheterodonta</taxon>
        <taxon>Unionida</taxon>
        <taxon>Unionoidea</taxon>
        <taxon>Unionidae</taxon>
        <taxon>Ambleminae</taxon>
        <taxon>Lampsilini</taxon>
        <taxon>Potamilus</taxon>
    </lineage>
</organism>
<evidence type="ECO:0008006" key="3">
    <source>
        <dbReference type="Google" id="ProtNLM"/>
    </source>
</evidence>
<reference evidence="1" key="3">
    <citation type="submission" date="2023-05" db="EMBL/GenBank/DDBJ databases">
        <authorList>
            <person name="Smith C.H."/>
        </authorList>
    </citation>
    <scope>NUCLEOTIDE SEQUENCE</scope>
    <source>
        <strain evidence="1">CHS0354</strain>
        <tissue evidence="1">Mantle</tissue>
    </source>
</reference>
<dbReference type="InterPro" id="IPR010281">
    <property type="entry name" value="DUF885"/>
</dbReference>
<dbReference type="AlphaFoldDB" id="A0AAE0RR47"/>
<sequence length="599" mass="69898">MEPCLSLAAMETAVGDNISAHEIGANKQLDSLTSDFYNWRLETEPEWSTSLGVYKHNDKLESWNYKDFESRKNRAQEFLDQLMSVKTTDLDKTRMVSYDILKDVLKTYIDGYRWWKFQPLNPFTFLEGFLTYPKKLISVTPFDTHGDFLNFIIRIEKMPQQYNEMMESARLAIQYNHTLSSVSVNRIPVMIDELIANESSFHLLEPFLEDKAPIVLGDSLQIMTERMKAAIKKLILKLKEVKSFIENHYMAHTRKICGILGWENGRQNYRDTLRWHTSLNVTPEEVHQKGLDEVHRIHQEMLKVMCKLGFKGSVRDCFNTLNRNPDFLMTDPEAALQRYRDIIFQRIMPKLPKYFKKLPNLPIVVKYSSQDGVRGEYEPGSKDGMRPGTFYANVRRPEDNPTFSMVSLTLHETVPGHHLAESYSLVSDLPPFRKHFNWRAISAPFYFPFFNSYAEGWALYGEYLGEEMGIYRDDFELMGRYSDEINRACRLVVDTGLHYFGWDRDRAIEYVLNYTGITREAAMIEIDRYITWPGQACGYKMGELKIKELRQKATNELGLLFDLPEFHDIILRNGPMPLSILENLIEDWIKDVKSTASKI</sequence>
<comment type="caution">
    <text evidence="1">The sequence shown here is derived from an EMBL/GenBank/DDBJ whole genome shotgun (WGS) entry which is preliminary data.</text>
</comment>
<evidence type="ECO:0000313" key="1">
    <source>
        <dbReference type="EMBL" id="KAK3577985.1"/>
    </source>
</evidence>
<dbReference type="PANTHER" id="PTHR33361:SF2">
    <property type="entry name" value="DUF885 DOMAIN-CONTAINING PROTEIN"/>
    <property type="match status" value="1"/>
</dbReference>